<proteinExistence type="inferred from homology"/>
<comment type="similarity">
    <text evidence="6">Belongs to the AP2/ERF transcription factor family. ERF subfamily.</text>
</comment>
<keyword evidence="4" id="KW-0804">Transcription</keyword>
<evidence type="ECO:0000256" key="4">
    <source>
        <dbReference type="ARBA" id="ARBA00023163"/>
    </source>
</evidence>
<evidence type="ECO:0000313" key="10">
    <source>
        <dbReference type="Proteomes" id="UP001188597"/>
    </source>
</evidence>
<dbReference type="FunFam" id="3.30.730.10:FF:000005">
    <property type="entry name" value="ethylene-responsive transcription factor RAP2-11"/>
    <property type="match status" value="1"/>
</dbReference>
<comment type="subcellular location">
    <subcellularLocation>
        <location evidence="1">Nucleus</location>
    </subcellularLocation>
</comment>
<dbReference type="GO" id="GO:0003677">
    <property type="term" value="F:DNA binding"/>
    <property type="evidence" value="ECO:0007669"/>
    <property type="project" value="UniProtKB-KW"/>
</dbReference>
<dbReference type="Gene3D" id="3.30.730.10">
    <property type="entry name" value="AP2/ERF domain"/>
    <property type="match status" value="1"/>
</dbReference>
<dbReference type="InterPro" id="IPR001471">
    <property type="entry name" value="AP2/ERF_dom"/>
</dbReference>
<organism evidence="9 10">
    <name type="scientific">Escallonia herrerae</name>
    <dbReference type="NCBI Taxonomy" id="1293975"/>
    <lineage>
        <taxon>Eukaryota</taxon>
        <taxon>Viridiplantae</taxon>
        <taxon>Streptophyta</taxon>
        <taxon>Embryophyta</taxon>
        <taxon>Tracheophyta</taxon>
        <taxon>Spermatophyta</taxon>
        <taxon>Magnoliopsida</taxon>
        <taxon>eudicotyledons</taxon>
        <taxon>Gunneridae</taxon>
        <taxon>Pentapetalae</taxon>
        <taxon>asterids</taxon>
        <taxon>campanulids</taxon>
        <taxon>Escalloniales</taxon>
        <taxon>Escalloniaceae</taxon>
        <taxon>Escallonia</taxon>
    </lineage>
</organism>
<protein>
    <recommendedName>
        <fullName evidence="8">AP2/ERF domain-containing protein</fullName>
    </recommendedName>
</protein>
<keyword evidence="2" id="KW-0805">Transcription regulation</keyword>
<feature type="domain" description="AP2/ERF" evidence="8">
    <location>
        <begin position="45"/>
        <end position="102"/>
    </location>
</feature>
<dbReference type="Pfam" id="PF00847">
    <property type="entry name" value="AP2"/>
    <property type="match status" value="1"/>
</dbReference>
<evidence type="ECO:0000256" key="1">
    <source>
        <dbReference type="ARBA" id="ARBA00004123"/>
    </source>
</evidence>
<dbReference type="PRINTS" id="PR00367">
    <property type="entry name" value="ETHRSPELEMNT"/>
</dbReference>
<dbReference type="PANTHER" id="PTHR31194:SF197">
    <property type="entry name" value="OS12G0582900 PROTEIN"/>
    <property type="match status" value="1"/>
</dbReference>
<name>A0AA88X9Y7_9ASTE</name>
<sequence length="318" mass="35885">MVIRKRKAGEGEEKENGTSGDMGWYQMMNEAASMELGGARRARKRFVGVRQRPSGRWVAEIKDTIQKIRVWLGTFDTAEEAARAYDEAACLLRGANTRTNFWPSSPSSNSTPALRSKITNLLLHRLRARNNACASFQGDNHQQPEETEGVQDTQFGDFFDHMPYTSSTTENSKSTSNHVSNTSCMDANYELDGHWTSVDQLLNDDGYIGGMGEQKEEGHEGNNELRIEDFQFADAIGSPSYYPFKVAEEIVEPMQQENYVNDPSVLTEAMKRMKYERKFSASLYTFNGISECLRLKVESGNHEGKGRPDHLSNLNTYD</sequence>
<feature type="region of interest" description="Disordered" evidence="7">
    <location>
        <begin position="156"/>
        <end position="179"/>
    </location>
</feature>
<keyword evidence="10" id="KW-1185">Reference proteome</keyword>
<dbReference type="SMART" id="SM00380">
    <property type="entry name" value="AP2"/>
    <property type="match status" value="1"/>
</dbReference>
<dbReference type="PROSITE" id="PS51032">
    <property type="entry name" value="AP2_ERF"/>
    <property type="match status" value="1"/>
</dbReference>
<feature type="compositionally biased region" description="Low complexity" evidence="7">
    <location>
        <begin position="165"/>
        <end position="177"/>
    </location>
</feature>
<dbReference type="Proteomes" id="UP001188597">
    <property type="component" value="Unassembled WGS sequence"/>
</dbReference>
<dbReference type="PANTHER" id="PTHR31194">
    <property type="entry name" value="SHN SHINE , DNA BINDING / TRANSCRIPTION FACTOR"/>
    <property type="match status" value="1"/>
</dbReference>
<evidence type="ECO:0000256" key="7">
    <source>
        <dbReference type="SAM" id="MobiDB-lite"/>
    </source>
</evidence>
<accession>A0AA88X9Y7</accession>
<dbReference type="SUPFAM" id="SSF54171">
    <property type="entry name" value="DNA-binding domain"/>
    <property type="match status" value="1"/>
</dbReference>
<gene>
    <name evidence="9" type="ORF">RJ639_002415</name>
</gene>
<evidence type="ECO:0000256" key="5">
    <source>
        <dbReference type="ARBA" id="ARBA00023242"/>
    </source>
</evidence>
<keyword evidence="5" id="KW-0539">Nucleus</keyword>
<dbReference type="InterPro" id="IPR016177">
    <property type="entry name" value="DNA-bd_dom_sf"/>
</dbReference>
<reference evidence="9" key="1">
    <citation type="submission" date="2022-12" db="EMBL/GenBank/DDBJ databases">
        <title>Draft genome assemblies for two species of Escallonia (Escalloniales).</title>
        <authorList>
            <person name="Chanderbali A."/>
            <person name="Dervinis C."/>
            <person name="Anghel I."/>
            <person name="Soltis D."/>
            <person name="Soltis P."/>
            <person name="Zapata F."/>
        </authorList>
    </citation>
    <scope>NUCLEOTIDE SEQUENCE</scope>
    <source>
        <strain evidence="9">UCBG64.0493</strain>
        <tissue evidence="9">Leaf</tissue>
    </source>
</reference>
<dbReference type="EMBL" id="JAVXUP010000021">
    <property type="protein sequence ID" value="KAK3042369.1"/>
    <property type="molecule type" value="Genomic_DNA"/>
</dbReference>
<evidence type="ECO:0000259" key="8">
    <source>
        <dbReference type="PROSITE" id="PS51032"/>
    </source>
</evidence>
<evidence type="ECO:0000256" key="3">
    <source>
        <dbReference type="ARBA" id="ARBA00023125"/>
    </source>
</evidence>
<dbReference type="InterPro" id="IPR050913">
    <property type="entry name" value="AP2/ERF_ERF"/>
</dbReference>
<evidence type="ECO:0000256" key="6">
    <source>
        <dbReference type="ARBA" id="ARBA00024343"/>
    </source>
</evidence>
<evidence type="ECO:0000256" key="2">
    <source>
        <dbReference type="ARBA" id="ARBA00023015"/>
    </source>
</evidence>
<dbReference type="CDD" id="cd00018">
    <property type="entry name" value="AP2"/>
    <property type="match status" value="1"/>
</dbReference>
<dbReference type="GO" id="GO:0003700">
    <property type="term" value="F:DNA-binding transcription factor activity"/>
    <property type="evidence" value="ECO:0007669"/>
    <property type="project" value="InterPro"/>
</dbReference>
<keyword evidence="3" id="KW-0238">DNA-binding</keyword>
<evidence type="ECO:0000313" key="9">
    <source>
        <dbReference type="EMBL" id="KAK3042369.1"/>
    </source>
</evidence>
<comment type="caution">
    <text evidence="9">The sequence shown here is derived from an EMBL/GenBank/DDBJ whole genome shotgun (WGS) entry which is preliminary data.</text>
</comment>
<feature type="region of interest" description="Disordered" evidence="7">
    <location>
        <begin position="1"/>
        <end position="23"/>
    </location>
</feature>
<dbReference type="GO" id="GO:0005634">
    <property type="term" value="C:nucleus"/>
    <property type="evidence" value="ECO:0007669"/>
    <property type="project" value="UniProtKB-SubCell"/>
</dbReference>
<dbReference type="AlphaFoldDB" id="A0AA88X9Y7"/>
<dbReference type="InterPro" id="IPR036955">
    <property type="entry name" value="AP2/ERF_dom_sf"/>
</dbReference>